<proteinExistence type="predicted"/>
<sequence>MGLGSQIEEIFEHVTKVPYTSANVKLSSKFSSRTSYTSHLVPTRCQLTSASRLHTASPAKDAGKPTTDSSCSSQAPATFTRAKSNFLPPLFSSLEASVDQISKSHLVPIYPGGCVRGAGRVGMDQGLCHVKGLACLRLVAPDFSFGVDGQTWRMGFAVSFS</sequence>
<reference evidence="2 3" key="1">
    <citation type="submission" date="2016-07" db="EMBL/GenBank/DDBJ databases">
        <title>Multiple horizontal gene transfer events from other fungi enriched the ability of initially mycotrophic Trichoderma (Ascomycota) to feed on dead plant biomass.</title>
        <authorList>
            <consortium name="DOE Joint Genome Institute"/>
            <person name="Aerts A."/>
            <person name="Atanasova L."/>
            <person name="Chenthamara K."/>
            <person name="Zhang J."/>
            <person name="Grujic M."/>
            <person name="Henrissat B."/>
            <person name="Kuo A."/>
            <person name="Salamov A."/>
            <person name="Lipzen A."/>
            <person name="Labutti K."/>
            <person name="Barry K."/>
            <person name="Miao Y."/>
            <person name="Rahimi M.J."/>
            <person name="Shen Q."/>
            <person name="Grigoriev I.V."/>
            <person name="Kubicek C.P."/>
            <person name="Druzhinina I.S."/>
        </authorList>
    </citation>
    <scope>NUCLEOTIDE SEQUENCE [LARGE SCALE GENOMIC DNA]</scope>
    <source>
        <strain evidence="2 3">ATCC 18648</strain>
    </source>
</reference>
<keyword evidence="3" id="KW-1185">Reference proteome</keyword>
<evidence type="ECO:0000256" key="1">
    <source>
        <dbReference type="SAM" id="MobiDB-lite"/>
    </source>
</evidence>
<organism evidence="2 3">
    <name type="scientific">Trichoderma longibrachiatum ATCC 18648</name>
    <dbReference type="NCBI Taxonomy" id="983965"/>
    <lineage>
        <taxon>Eukaryota</taxon>
        <taxon>Fungi</taxon>
        <taxon>Dikarya</taxon>
        <taxon>Ascomycota</taxon>
        <taxon>Pezizomycotina</taxon>
        <taxon>Sordariomycetes</taxon>
        <taxon>Hypocreomycetidae</taxon>
        <taxon>Hypocreales</taxon>
        <taxon>Hypocreaceae</taxon>
        <taxon>Trichoderma</taxon>
    </lineage>
</organism>
<dbReference type="Proteomes" id="UP000240760">
    <property type="component" value="Unassembled WGS sequence"/>
</dbReference>
<dbReference type="EMBL" id="KZ679129">
    <property type="protein sequence ID" value="PTB78616.1"/>
    <property type="molecule type" value="Genomic_DNA"/>
</dbReference>
<name>A0A2T4CAM4_TRILO</name>
<protein>
    <submittedName>
        <fullName evidence="2">Uncharacterized protein</fullName>
    </submittedName>
</protein>
<evidence type="ECO:0000313" key="2">
    <source>
        <dbReference type="EMBL" id="PTB78616.1"/>
    </source>
</evidence>
<gene>
    <name evidence="2" type="ORF">M440DRAFT_1197783</name>
</gene>
<dbReference type="AlphaFoldDB" id="A0A2T4CAM4"/>
<feature type="region of interest" description="Disordered" evidence="1">
    <location>
        <begin position="51"/>
        <end position="74"/>
    </location>
</feature>
<accession>A0A2T4CAM4</accession>
<evidence type="ECO:0000313" key="3">
    <source>
        <dbReference type="Proteomes" id="UP000240760"/>
    </source>
</evidence>